<dbReference type="Proteomes" id="UP001595956">
    <property type="component" value="Unassembled WGS sequence"/>
</dbReference>
<protein>
    <submittedName>
        <fullName evidence="1">Uncharacterized protein</fullName>
    </submittedName>
</protein>
<evidence type="ECO:0000313" key="2">
    <source>
        <dbReference type="Proteomes" id="UP001595956"/>
    </source>
</evidence>
<sequence length="43" mass="4755">MWDTVTDNVVHLTHDLPCLHCGHAPHTYLPCGDTCDCHPLQAS</sequence>
<proteinExistence type="predicted"/>
<dbReference type="RefSeq" id="WP_345171029.1">
    <property type="nucleotide sequence ID" value="NZ_BAABFQ010000003.1"/>
</dbReference>
<accession>A0ABW0MY88</accession>
<reference evidence="2" key="1">
    <citation type="journal article" date="2019" name="Int. J. Syst. Evol. Microbiol.">
        <title>The Global Catalogue of Microorganisms (GCM) 10K type strain sequencing project: providing services to taxonomists for standard genome sequencing and annotation.</title>
        <authorList>
            <consortium name="The Broad Institute Genomics Platform"/>
            <consortium name="The Broad Institute Genome Sequencing Center for Infectious Disease"/>
            <person name="Wu L."/>
            <person name="Ma J."/>
        </authorList>
    </citation>
    <scope>NUCLEOTIDE SEQUENCE [LARGE SCALE GENOMIC DNA]</scope>
    <source>
        <strain evidence="2">KACC 13778</strain>
    </source>
</reference>
<comment type="caution">
    <text evidence="1">The sequence shown here is derived from an EMBL/GenBank/DDBJ whole genome shotgun (WGS) entry which is preliminary data.</text>
</comment>
<gene>
    <name evidence="1" type="ORF">ACFPKY_06090</name>
</gene>
<keyword evidence="2" id="KW-1185">Reference proteome</keyword>
<evidence type="ECO:0000313" key="1">
    <source>
        <dbReference type="EMBL" id="MFC5492657.1"/>
    </source>
</evidence>
<organism evidence="1 2">
    <name type="scientific">Nocardioides caricicola</name>
    <dbReference type="NCBI Taxonomy" id="634770"/>
    <lineage>
        <taxon>Bacteria</taxon>
        <taxon>Bacillati</taxon>
        <taxon>Actinomycetota</taxon>
        <taxon>Actinomycetes</taxon>
        <taxon>Propionibacteriales</taxon>
        <taxon>Nocardioidaceae</taxon>
        <taxon>Nocardioides</taxon>
    </lineage>
</organism>
<name>A0ABW0MY88_9ACTN</name>
<dbReference type="EMBL" id="JBHSMD010000002">
    <property type="protein sequence ID" value="MFC5492657.1"/>
    <property type="molecule type" value="Genomic_DNA"/>
</dbReference>